<dbReference type="AlphaFoldDB" id="A0A343KGH6"/>
<evidence type="ECO:0000313" key="2">
    <source>
        <dbReference type="EMBL" id="ATF28568.1"/>
    </source>
</evidence>
<dbReference type="EMBL" id="KY039124">
    <property type="protein sequence ID" value="ATF28568.1"/>
    <property type="molecule type" value="Genomic_DNA"/>
</dbReference>
<keyword evidence="1" id="KW-0812">Transmembrane</keyword>
<reference evidence="2" key="1">
    <citation type="journal article" date="2017" name="Sci. Rep.">
        <title>Deep-level phylogeny of Cicadomorpha inferred from mitochondrial genomes sequenced by NGS.</title>
        <authorList>
            <person name="Song N."/>
            <person name="Cai W."/>
            <person name="Li H."/>
        </authorList>
    </citation>
    <scope>NUCLEOTIDE SEQUENCE</scope>
</reference>
<sequence>MPQMAPMPWMMLFMMFMLSYMIFNMNIYFLQNFMIKKKNNKIMTLQMNWKW</sequence>
<gene>
    <name evidence="2" type="primary">atp8</name>
</gene>
<keyword evidence="1" id="KW-0472">Membrane</keyword>
<protein>
    <submittedName>
        <fullName evidence="2">ATP synthase F0 subunit 8</fullName>
    </submittedName>
</protein>
<accession>A0A343KGH6</accession>
<organism evidence="2">
    <name type="scientific">Callitettix sp.EMHAU-15090607</name>
    <dbReference type="NCBI Taxonomy" id="2040460"/>
    <lineage>
        <taxon>Eukaryota</taxon>
        <taxon>Metazoa</taxon>
        <taxon>Ecdysozoa</taxon>
        <taxon>Arthropoda</taxon>
        <taxon>Hexapoda</taxon>
        <taxon>Insecta</taxon>
        <taxon>Pterygota</taxon>
        <taxon>Neoptera</taxon>
        <taxon>Paraneoptera</taxon>
        <taxon>Hemiptera</taxon>
        <taxon>Auchenorrhyncha</taxon>
        <taxon>Cercopoidea</taxon>
        <taxon>Cercopidae</taxon>
        <taxon>Callitettixinae</taxon>
        <taxon>Callitettix</taxon>
    </lineage>
</organism>
<proteinExistence type="predicted"/>
<evidence type="ECO:0000256" key="1">
    <source>
        <dbReference type="SAM" id="Phobius"/>
    </source>
</evidence>
<keyword evidence="2" id="KW-0496">Mitochondrion</keyword>
<name>A0A343KGH6_9HEMI</name>
<feature type="transmembrane region" description="Helical" evidence="1">
    <location>
        <begin position="6"/>
        <end position="30"/>
    </location>
</feature>
<geneLocation type="mitochondrion" evidence="2"/>
<keyword evidence="1" id="KW-1133">Transmembrane helix</keyword>